<keyword evidence="1" id="KW-0472">Membrane</keyword>
<evidence type="ECO:0000313" key="2">
    <source>
        <dbReference type="EMBL" id="MFC5951676.1"/>
    </source>
</evidence>
<keyword evidence="1" id="KW-1133">Transmembrane helix</keyword>
<sequence length="79" mass="8550">MSEPYDVRQPDTHEQDERRAVRRMPDPLALIVGLVSLGIAGSGFLGRAPDLSGFDPRWLLAAGAVVLGLVLLVASVRKR</sequence>
<protein>
    <recommendedName>
        <fullName evidence="4">MYXO-CTERM domain-containing protein</fullName>
    </recommendedName>
</protein>
<dbReference type="RefSeq" id="WP_379569854.1">
    <property type="nucleotide sequence ID" value="NZ_JBHSQK010000080.1"/>
</dbReference>
<dbReference type="EMBL" id="JBHSQK010000080">
    <property type="protein sequence ID" value="MFC5951676.1"/>
    <property type="molecule type" value="Genomic_DNA"/>
</dbReference>
<organism evidence="2 3">
    <name type="scientific">Pseudonocardia lutea</name>
    <dbReference type="NCBI Taxonomy" id="2172015"/>
    <lineage>
        <taxon>Bacteria</taxon>
        <taxon>Bacillati</taxon>
        <taxon>Actinomycetota</taxon>
        <taxon>Actinomycetes</taxon>
        <taxon>Pseudonocardiales</taxon>
        <taxon>Pseudonocardiaceae</taxon>
        <taxon>Pseudonocardia</taxon>
    </lineage>
</organism>
<keyword evidence="3" id="KW-1185">Reference proteome</keyword>
<name>A0ABW1IDD0_9PSEU</name>
<feature type="transmembrane region" description="Helical" evidence="1">
    <location>
        <begin position="58"/>
        <end position="76"/>
    </location>
</feature>
<feature type="transmembrane region" description="Helical" evidence="1">
    <location>
        <begin position="28"/>
        <end position="46"/>
    </location>
</feature>
<gene>
    <name evidence="2" type="ORF">ACFQH9_25755</name>
</gene>
<evidence type="ECO:0000256" key="1">
    <source>
        <dbReference type="SAM" id="Phobius"/>
    </source>
</evidence>
<comment type="caution">
    <text evidence="2">The sequence shown here is derived from an EMBL/GenBank/DDBJ whole genome shotgun (WGS) entry which is preliminary data.</text>
</comment>
<proteinExistence type="predicted"/>
<dbReference type="Proteomes" id="UP001596119">
    <property type="component" value="Unassembled WGS sequence"/>
</dbReference>
<evidence type="ECO:0000313" key="3">
    <source>
        <dbReference type="Proteomes" id="UP001596119"/>
    </source>
</evidence>
<reference evidence="3" key="1">
    <citation type="journal article" date="2019" name="Int. J. Syst. Evol. Microbiol.">
        <title>The Global Catalogue of Microorganisms (GCM) 10K type strain sequencing project: providing services to taxonomists for standard genome sequencing and annotation.</title>
        <authorList>
            <consortium name="The Broad Institute Genomics Platform"/>
            <consortium name="The Broad Institute Genome Sequencing Center for Infectious Disease"/>
            <person name="Wu L."/>
            <person name="Ma J."/>
        </authorList>
    </citation>
    <scope>NUCLEOTIDE SEQUENCE [LARGE SCALE GENOMIC DNA]</scope>
    <source>
        <strain evidence="3">CGMCC 4.7397</strain>
    </source>
</reference>
<keyword evidence="1" id="KW-0812">Transmembrane</keyword>
<evidence type="ECO:0008006" key="4">
    <source>
        <dbReference type="Google" id="ProtNLM"/>
    </source>
</evidence>
<accession>A0ABW1IDD0</accession>